<dbReference type="Pfam" id="PF13857">
    <property type="entry name" value="Ank_5"/>
    <property type="match status" value="1"/>
</dbReference>
<dbReference type="HOGENOM" id="CLU_014293_1_1_1"/>
<evidence type="ECO:0000256" key="13">
    <source>
        <dbReference type="SAM" id="MobiDB-lite"/>
    </source>
</evidence>
<reference evidence="15 16" key="1">
    <citation type="journal article" date="2011" name="Science">
        <title>Comparative functional genomics of the fission yeasts.</title>
        <authorList>
            <person name="Rhind N."/>
            <person name="Chen Z."/>
            <person name="Yassour M."/>
            <person name="Thompson D.A."/>
            <person name="Haas B.J."/>
            <person name="Habib N."/>
            <person name="Wapinski I."/>
            <person name="Roy S."/>
            <person name="Lin M.F."/>
            <person name="Heiman D.I."/>
            <person name="Young S.K."/>
            <person name="Furuya K."/>
            <person name="Guo Y."/>
            <person name="Pidoux A."/>
            <person name="Chen H.M."/>
            <person name="Robbertse B."/>
            <person name="Goldberg J.M."/>
            <person name="Aoki K."/>
            <person name="Bayne E.H."/>
            <person name="Berlin A.M."/>
            <person name="Desjardins C.A."/>
            <person name="Dobbs E."/>
            <person name="Dukaj L."/>
            <person name="Fan L."/>
            <person name="FitzGerald M.G."/>
            <person name="French C."/>
            <person name="Gujja S."/>
            <person name="Hansen K."/>
            <person name="Keifenheim D."/>
            <person name="Levin J.Z."/>
            <person name="Mosher R.A."/>
            <person name="Mueller C.A."/>
            <person name="Pfiffner J."/>
            <person name="Priest M."/>
            <person name="Russ C."/>
            <person name="Smialowska A."/>
            <person name="Swoboda P."/>
            <person name="Sykes S.M."/>
            <person name="Vaughn M."/>
            <person name="Vengrova S."/>
            <person name="Yoder R."/>
            <person name="Zeng Q."/>
            <person name="Allshire R."/>
            <person name="Baulcombe D."/>
            <person name="Birren B.W."/>
            <person name="Brown W."/>
            <person name="Ekwall K."/>
            <person name="Kellis M."/>
            <person name="Leatherwood J."/>
            <person name="Levin H."/>
            <person name="Margalit H."/>
            <person name="Martienssen R."/>
            <person name="Nieduszynski C.A."/>
            <person name="Spatafora J.W."/>
            <person name="Friedman N."/>
            <person name="Dalgaard J.Z."/>
            <person name="Baumann P."/>
            <person name="Niki H."/>
            <person name="Regev A."/>
            <person name="Nusbaum C."/>
        </authorList>
    </citation>
    <scope>NUCLEOTIDE SEQUENCE [LARGE SCALE GENOMIC DNA]</scope>
    <source>
        <strain evidence="16">yFS286</strain>
    </source>
</reference>
<keyword evidence="6 11" id="KW-0255">Endonuclease</keyword>
<evidence type="ECO:0000256" key="10">
    <source>
        <dbReference type="PROSITE-ProRule" id="PRU00023"/>
    </source>
</evidence>
<evidence type="ECO:0000256" key="1">
    <source>
        <dbReference type="ARBA" id="ARBA00004496"/>
    </source>
</evidence>
<evidence type="ECO:0000259" key="14">
    <source>
        <dbReference type="PROSITE" id="PS52044"/>
    </source>
</evidence>
<comment type="domain">
    <text evidence="11">The VLRF1 domain mediates binding to the 60S ribosomal subunit.</text>
</comment>
<keyword evidence="3 11" id="KW-0963">Cytoplasm</keyword>
<keyword evidence="4 11" id="KW-0540">Nuclease</keyword>
<dbReference type="Pfam" id="PF18826">
    <property type="entry name" value="bVLRF1"/>
    <property type="match status" value="1"/>
</dbReference>
<dbReference type="GO" id="GO:0004519">
    <property type="term" value="F:endonuclease activity"/>
    <property type="evidence" value="ECO:0007669"/>
    <property type="project" value="UniProtKB-KW"/>
</dbReference>
<keyword evidence="8 10" id="KW-0040">ANK repeat</keyword>
<dbReference type="eggNOG" id="KOG2505">
    <property type="taxonomic scope" value="Eukaryota"/>
</dbReference>
<keyword evidence="9 12" id="KW-0175">Coiled coil</keyword>
<feature type="compositionally biased region" description="Basic and acidic residues" evidence="13">
    <location>
        <begin position="516"/>
        <end position="563"/>
    </location>
</feature>
<feature type="compositionally biased region" description="Basic and acidic residues" evidence="13">
    <location>
        <begin position="141"/>
        <end position="157"/>
    </location>
</feature>
<feature type="domain" description="VLRF1" evidence="14">
    <location>
        <begin position="204"/>
        <end position="358"/>
    </location>
</feature>
<dbReference type="PANTHER" id="PTHR16036:SF2">
    <property type="entry name" value="TRNA ENDONUCLEASE ANKZF1"/>
    <property type="match status" value="1"/>
</dbReference>
<dbReference type="PROSITE" id="PS50297">
    <property type="entry name" value="ANK_REP_REGION"/>
    <property type="match status" value="1"/>
</dbReference>
<organism evidence="15 16">
    <name type="scientific">Schizosaccharomyces octosporus (strain yFS286)</name>
    <name type="common">Fission yeast</name>
    <name type="synonym">Octosporomyces octosporus</name>
    <dbReference type="NCBI Taxonomy" id="483514"/>
    <lineage>
        <taxon>Eukaryota</taxon>
        <taxon>Fungi</taxon>
        <taxon>Dikarya</taxon>
        <taxon>Ascomycota</taxon>
        <taxon>Taphrinomycotina</taxon>
        <taxon>Schizosaccharomycetes</taxon>
        <taxon>Schizosaccharomycetales</taxon>
        <taxon>Schizosaccharomycetaceae</taxon>
        <taxon>Schizosaccharomyces</taxon>
    </lineage>
</organism>
<dbReference type="OrthoDB" id="429841at2759"/>
<evidence type="ECO:0000256" key="9">
    <source>
        <dbReference type="ARBA" id="ARBA00023054"/>
    </source>
</evidence>
<dbReference type="OMA" id="AQKTIHR"/>
<evidence type="ECO:0000313" key="16">
    <source>
        <dbReference type="Proteomes" id="UP000016088"/>
    </source>
</evidence>
<sequence length="610" mass="69722">MQDIQKSTIFTLPDDVLASIELKPDLSNHISAAPEANEDTENARESRITDPTQKNVLSCTVCGINDLNNLENRKQHVKTDWHRFNAKRAGASLPSVSQDEFDHILDNLTESISGSESDDSLDEDEASKAHLEKAFQNSLRINEKPQQENEESTEHKKSPIVWFEVKHQDLSSPLFLGIYRHLFPLDSVITKDNLLEYQIENQKKPLQVAMFMLGGGHFAAMVASNEAYGKSPQSFATPKVLAQKTIHRYTTRRKQGGSQGAADNAKGGIHSAGSSLRRYNELALIRDIHQLFNEWKSLLDKCDLIFVRAIGASNRSIFFSQSDPLVNPKDPRLRTFPFTTKRATHSELLRCYKELVTPKISNINTQTLDTQQREIMKENEERKIIEKEARDKLEKEKKLLSKHTDALLTSLKANKLEDALKYLELNALSINFRFHPLNVHNHTSSPLHYAVAQGNSKLVARLLREGADPTVQNGNNKTPYEISSSNREVRDEFSIARYELGEEAYDWEMAKVGSAKSRDQIEKLRQKAKARSESQKEEREQQEAQRRQEAIKKIQEQEKKDYDINFGKGHSLGINQMRKQDDLKSLSPEMRQRIEREKRAAAAMKRLQKR</sequence>
<dbReference type="AlphaFoldDB" id="S9PW87"/>
<dbReference type="Gene3D" id="1.25.40.20">
    <property type="entry name" value="Ankyrin repeat-containing domain"/>
    <property type="match status" value="1"/>
</dbReference>
<dbReference type="GO" id="GO:0036503">
    <property type="term" value="P:ERAD pathway"/>
    <property type="evidence" value="ECO:0007669"/>
    <property type="project" value="TreeGrafter"/>
</dbReference>
<evidence type="ECO:0000256" key="12">
    <source>
        <dbReference type="SAM" id="Coils"/>
    </source>
</evidence>
<gene>
    <name evidence="15" type="ORF">SOCG_03679</name>
</gene>
<keyword evidence="7 11" id="KW-0378">Hydrolase</keyword>
<feature type="active site" evidence="11">
    <location>
        <position position="259"/>
    </location>
</feature>
<evidence type="ECO:0000256" key="4">
    <source>
        <dbReference type="ARBA" id="ARBA00022722"/>
    </source>
</evidence>
<dbReference type="InterPro" id="IPR041175">
    <property type="entry name" value="VLRF1/Vms1"/>
</dbReference>
<proteinExistence type="inferred from homology"/>
<dbReference type="SUPFAM" id="SSF48403">
    <property type="entry name" value="Ankyrin repeat"/>
    <property type="match status" value="1"/>
</dbReference>
<evidence type="ECO:0000256" key="8">
    <source>
        <dbReference type="ARBA" id="ARBA00023043"/>
    </source>
</evidence>
<dbReference type="EMBL" id="KE503207">
    <property type="protein sequence ID" value="EPX71743.1"/>
    <property type="molecule type" value="Genomic_DNA"/>
</dbReference>
<feature type="region of interest" description="Disordered" evidence="13">
    <location>
        <begin position="516"/>
        <end position="592"/>
    </location>
</feature>
<dbReference type="InterPro" id="IPR047139">
    <property type="entry name" value="ANKZ1/VMS1"/>
</dbReference>
<dbReference type="VEuPathDB" id="FungiDB:SOCG_03679"/>
<dbReference type="InterPro" id="IPR002110">
    <property type="entry name" value="Ankyrin_rpt"/>
</dbReference>
<keyword evidence="16" id="KW-1185">Reference proteome</keyword>
<feature type="region of interest" description="Disordered" evidence="13">
    <location>
        <begin position="134"/>
        <end position="157"/>
    </location>
</feature>
<evidence type="ECO:0000313" key="15">
    <source>
        <dbReference type="EMBL" id="EPX71743.1"/>
    </source>
</evidence>
<protein>
    <recommendedName>
        <fullName evidence="14">VLRF1 domain-containing protein</fullName>
    </recommendedName>
</protein>
<feature type="coiled-coil region" evidence="12">
    <location>
        <begin position="368"/>
        <end position="406"/>
    </location>
</feature>
<keyword evidence="5" id="KW-0677">Repeat</keyword>
<feature type="region of interest" description="Disordered" evidence="13">
    <location>
        <begin position="251"/>
        <end position="272"/>
    </location>
</feature>
<evidence type="ECO:0000256" key="2">
    <source>
        <dbReference type="ARBA" id="ARBA00009262"/>
    </source>
</evidence>
<dbReference type="SMART" id="SM00248">
    <property type="entry name" value="ANK"/>
    <property type="match status" value="1"/>
</dbReference>
<evidence type="ECO:0000256" key="7">
    <source>
        <dbReference type="ARBA" id="ARBA00022801"/>
    </source>
</evidence>
<dbReference type="InterPro" id="IPR036770">
    <property type="entry name" value="Ankyrin_rpt-contain_sf"/>
</dbReference>
<dbReference type="Proteomes" id="UP000016088">
    <property type="component" value="Unassembled WGS sequence"/>
</dbReference>
<dbReference type="GeneID" id="25032649"/>
<comment type="subcellular location">
    <subcellularLocation>
        <location evidence="1">Cytoplasm</location>
    </subcellularLocation>
</comment>
<comment type="similarity">
    <text evidence="2 11">Belongs to the ANKZF1/VMS1 family.</text>
</comment>
<dbReference type="PROSITE" id="PS50088">
    <property type="entry name" value="ANK_REPEAT"/>
    <property type="match status" value="1"/>
</dbReference>
<evidence type="ECO:0000256" key="5">
    <source>
        <dbReference type="ARBA" id="ARBA00022737"/>
    </source>
</evidence>
<dbReference type="PROSITE" id="PS52044">
    <property type="entry name" value="VLRF1"/>
    <property type="match status" value="1"/>
</dbReference>
<dbReference type="GO" id="GO:0016787">
    <property type="term" value="F:hydrolase activity"/>
    <property type="evidence" value="ECO:0007669"/>
    <property type="project" value="UniProtKB-KW"/>
</dbReference>
<dbReference type="GO" id="GO:0005737">
    <property type="term" value="C:cytoplasm"/>
    <property type="evidence" value="ECO:0007669"/>
    <property type="project" value="UniProtKB-SubCell"/>
</dbReference>
<dbReference type="RefSeq" id="XP_013019045.1">
    <property type="nucleotide sequence ID" value="XM_013163591.1"/>
</dbReference>
<evidence type="ECO:0000256" key="6">
    <source>
        <dbReference type="ARBA" id="ARBA00022759"/>
    </source>
</evidence>
<feature type="compositionally biased region" description="Basic and acidic residues" evidence="13">
    <location>
        <begin position="578"/>
        <end position="592"/>
    </location>
</feature>
<evidence type="ECO:0000256" key="11">
    <source>
        <dbReference type="PROSITE-ProRule" id="PRU01389"/>
    </source>
</evidence>
<dbReference type="PANTHER" id="PTHR16036">
    <property type="entry name" value="ANKYRIN REPEAT AND ZINC FINGER DOMAIN-CONTAINING PROTEIN 1"/>
    <property type="match status" value="1"/>
</dbReference>
<feature type="repeat" description="ANK" evidence="10">
    <location>
        <begin position="442"/>
        <end position="474"/>
    </location>
</feature>
<evidence type="ECO:0000256" key="3">
    <source>
        <dbReference type="ARBA" id="ARBA00022490"/>
    </source>
</evidence>
<accession>S9PW87</accession>
<name>S9PW87_SCHOY</name>